<dbReference type="Pfam" id="PF12802">
    <property type="entry name" value="MarR_2"/>
    <property type="match status" value="1"/>
</dbReference>
<dbReference type="InterPro" id="IPR000835">
    <property type="entry name" value="HTH_MarR-typ"/>
</dbReference>
<organism evidence="2 3">
    <name type="scientific">Massilia niabensis</name>
    <dbReference type="NCBI Taxonomy" id="544910"/>
    <lineage>
        <taxon>Bacteria</taxon>
        <taxon>Pseudomonadati</taxon>
        <taxon>Pseudomonadota</taxon>
        <taxon>Betaproteobacteria</taxon>
        <taxon>Burkholderiales</taxon>
        <taxon>Oxalobacteraceae</taxon>
        <taxon>Telluria group</taxon>
        <taxon>Massilia</taxon>
    </lineage>
</organism>
<evidence type="ECO:0000313" key="2">
    <source>
        <dbReference type="EMBL" id="MFC5462319.1"/>
    </source>
</evidence>
<comment type="caution">
    <text evidence="2">The sequence shown here is derived from an EMBL/GenBank/DDBJ whole genome shotgun (WGS) entry which is preliminary data.</text>
</comment>
<dbReference type="RefSeq" id="WP_379785806.1">
    <property type="nucleotide sequence ID" value="NZ_JBHSMU010000016.1"/>
</dbReference>
<dbReference type="CDD" id="cd00090">
    <property type="entry name" value="HTH_ARSR"/>
    <property type="match status" value="1"/>
</dbReference>
<evidence type="ECO:0000259" key="1">
    <source>
        <dbReference type="Pfam" id="PF12802"/>
    </source>
</evidence>
<dbReference type="SUPFAM" id="SSF46785">
    <property type="entry name" value="Winged helix' DNA-binding domain"/>
    <property type="match status" value="1"/>
</dbReference>
<keyword evidence="3" id="KW-1185">Reference proteome</keyword>
<dbReference type="Proteomes" id="UP001596050">
    <property type="component" value="Unassembled WGS sequence"/>
</dbReference>
<gene>
    <name evidence="2" type="ORF">ACFPN5_21150</name>
</gene>
<protein>
    <submittedName>
        <fullName evidence="2">MarR family winged helix-turn-helix transcriptional regulator</fullName>
    </submittedName>
</protein>
<feature type="domain" description="HTH marR-type" evidence="1">
    <location>
        <begin position="35"/>
        <end position="87"/>
    </location>
</feature>
<sequence length="168" mass="17895">MKQGLGTQLRHLIDLLDGDVAQQYKDAGLAYRPRYTPVMRALQALESASIGDIAAAAGITQPAATQTVSLMKKEGLVTVEAGVDGRQRLVRLSAQGKDLLPALEACWAATKAAADELDAELATRLATPLSICLAEAISALQAKPFGARIREARARLDSTSTQRQGKKR</sequence>
<dbReference type="EMBL" id="JBHSMU010000016">
    <property type="protein sequence ID" value="MFC5462319.1"/>
    <property type="molecule type" value="Genomic_DNA"/>
</dbReference>
<dbReference type="Gene3D" id="1.10.10.10">
    <property type="entry name" value="Winged helix-like DNA-binding domain superfamily/Winged helix DNA-binding domain"/>
    <property type="match status" value="1"/>
</dbReference>
<dbReference type="InterPro" id="IPR036390">
    <property type="entry name" value="WH_DNA-bd_sf"/>
</dbReference>
<name>A0ABW0L941_9BURK</name>
<accession>A0ABW0L941</accession>
<evidence type="ECO:0000313" key="3">
    <source>
        <dbReference type="Proteomes" id="UP001596050"/>
    </source>
</evidence>
<dbReference type="InterPro" id="IPR011991">
    <property type="entry name" value="ArsR-like_HTH"/>
</dbReference>
<dbReference type="InterPro" id="IPR036388">
    <property type="entry name" value="WH-like_DNA-bd_sf"/>
</dbReference>
<reference evidence="3" key="1">
    <citation type="journal article" date="2019" name="Int. J. Syst. Evol. Microbiol.">
        <title>The Global Catalogue of Microorganisms (GCM) 10K type strain sequencing project: providing services to taxonomists for standard genome sequencing and annotation.</title>
        <authorList>
            <consortium name="The Broad Institute Genomics Platform"/>
            <consortium name="The Broad Institute Genome Sequencing Center for Infectious Disease"/>
            <person name="Wu L."/>
            <person name="Ma J."/>
        </authorList>
    </citation>
    <scope>NUCLEOTIDE SEQUENCE [LARGE SCALE GENOMIC DNA]</scope>
    <source>
        <strain evidence="3">KACC 12649</strain>
    </source>
</reference>
<proteinExistence type="predicted"/>